<dbReference type="PRINTS" id="PR00455">
    <property type="entry name" value="HTHTETR"/>
</dbReference>
<dbReference type="SUPFAM" id="SSF48498">
    <property type="entry name" value="Tetracyclin repressor-like, C-terminal domain"/>
    <property type="match status" value="1"/>
</dbReference>
<dbReference type="SUPFAM" id="SSF46689">
    <property type="entry name" value="Homeodomain-like"/>
    <property type="match status" value="1"/>
</dbReference>
<keyword evidence="1" id="KW-0805">Transcription regulation</keyword>
<feature type="domain" description="HTH tetR-type" evidence="5">
    <location>
        <begin position="20"/>
        <end position="80"/>
    </location>
</feature>
<dbReference type="GO" id="GO:0000976">
    <property type="term" value="F:transcription cis-regulatory region binding"/>
    <property type="evidence" value="ECO:0007669"/>
    <property type="project" value="TreeGrafter"/>
</dbReference>
<keyword evidence="7" id="KW-1185">Reference proteome</keyword>
<dbReference type="EMBL" id="BOPV01000001">
    <property type="protein sequence ID" value="GIL38664.1"/>
    <property type="molecule type" value="Genomic_DNA"/>
</dbReference>
<gene>
    <name evidence="6" type="ORF">TMPK1_09010</name>
</gene>
<evidence type="ECO:0000256" key="4">
    <source>
        <dbReference type="PROSITE-ProRule" id="PRU00335"/>
    </source>
</evidence>
<dbReference type="Proteomes" id="UP000681075">
    <property type="component" value="Unassembled WGS sequence"/>
</dbReference>
<dbReference type="Gene3D" id="1.10.357.10">
    <property type="entry name" value="Tetracycline Repressor, domain 2"/>
    <property type="match status" value="1"/>
</dbReference>
<name>A0A8S8X7Z0_9PROT</name>
<dbReference type="PROSITE" id="PS50977">
    <property type="entry name" value="HTH_TETR_2"/>
    <property type="match status" value="1"/>
</dbReference>
<dbReference type="GO" id="GO:0003700">
    <property type="term" value="F:DNA-binding transcription factor activity"/>
    <property type="evidence" value="ECO:0007669"/>
    <property type="project" value="TreeGrafter"/>
</dbReference>
<dbReference type="InterPro" id="IPR025996">
    <property type="entry name" value="MT1864/Rv1816-like_C"/>
</dbReference>
<sequence>MNWGRHRHGHHEHRDRYHHGNLREALLEAATQLIRENGPNGFSFAQVARHAGVSPAAPYRHFRDRTALVAEVARLGFEKFESELRGAWRDGEPDPRQAFSACGRAYLRFARTHPAVYSAMFEPSLPLDEEPGLRAASDRAFDVLLQAAERLCADIEEEQRPPARMVALHVWALSHGIASLFVVGNGARSIPGSPEEMLEAAVLIYLAGLSRAATKTS</sequence>
<evidence type="ECO:0000256" key="3">
    <source>
        <dbReference type="ARBA" id="ARBA00023163"/>
    </source>
</evidence>
<reference evidence="6" key="1">
    <citation type="submission" date="2021-02" db="EMBL/GenBank/DDBJ databases">
        <title>Genome sequence of Rhodospirillales sp. strain TMPK1 isolated from soil.</title>
        <authorList>
            <person name="Nakai R."/>
            <person name="Kusada H."/>
            <person name="Tamaki H."/>
        </authorList>
    </citation>
    <scope>NUCLEOTIDE SEQUENCE</scope>
    <source>
        <strain evidence="6">TMPK1</strain>
    </source>
</reference>
<dbReference type="InterPro" id="IPR050109">
    <property type="entry name" value="HTH-type_TetR-like_transc_reg"/>
</dbReference>
<evidence type="ECO:0000259" key="5">
    <source>
        <dbReference type="PROSITE" id="PS50977"/>
    </source>
</evidence>
<organism evidence="6 7">
    <name type="scientific">Roseiterribacter gracilis</name>
    <dbReference type="NCBI Taxonomy" id="2812848"/>
    <lineage>
        <taxon>Bacteria</taxon>
        <taxon>Pseudomonadati</taxon>
        <taxon>Pseudomonadota</taxon>
        <taxon>Alphaproteobacteria</taxon>
        <taxon>Rhodospirillales</taxon>
        <taxon>Roseiterribacteraceae</taxon>
        <taxon>Roseiterribacter</taxon>
    </lineage>
</organism>
<dbReference type="Pfam" id="PF13305">
    <property type="entry name" value="TetR_C_33"/>
    <property type="match status" value="1"/>
</dbReference>
<dbReference type="InterPro" id="IPR001647">
    <property type="entry name" value="HTH_TetR"/>
</dbReference>
<dbReference type="AlphaFoldDB" id="A0A8S8X7Z0"/>
<evidence type="ECO:0000313" key="7">
    <source>
        <dbReference type="Proteomes" id="UP000681075"/>
    </source>
</evidence>
<dbReference type="RefSeq" id="WP_420241716.1">
    <property type="nucleotide sequence ID" value="NZ_BOPV01000001.1"/>
</dbReference>
<evidence type="ECO:0000313" key="6">
    <source>
        <dbReference type="EMBL" id="GIL38664.1"/>
    </source>
</evidence>
<comment type="caution">
    <text evidence="6">The sequence shown here is derived from an EMBL/GenBank/DDBJ whole genome shotgun (WGS) entry which is preliminary data.</text>
</comment>
<dbReference type="Pfam" id="PF00440">
    <property type="entry name" value="TetR_N"/>
    <property type="match status" value="1"/>
</dbReference>
<keyword evidence="2 4" id="KW-0238">DNA-binding</keyword>
<dbReference type="PANTHER" id="PTHR30055">
    <property type="entry name" value="HTH-TYPE TRANSCRIPTIONAL REGULATOR RUTR"/>
    <property type="match status" value="1"/>
</dbReference>
<dbReference type="PANTHER" id="PTHR30055:SF220">
    <property type="entry name" value="TETR-FAMILY REGULATORY PROTEIN"/>
    <property type="match status" value="1"/>
</dbReference>
<proteinExistence type="predicted"/>
<keyword evidence="3" id="KW-0804">Transcription</keyword>
<feature type="DNA-binding region" description="H-T-H motif" evidence="4">
    <location>
        <begin position="43"/>
        <end position="62"/>
    </location>
</feature>
<dbReference type="InterPro" id="IPR036271">
    <property type="entry name" value="Tet_transcr_reg_TetR-rel_C_sf"/>
</dbReference>
<evidence type="ECO:0000256" key="1">
    <source>
        <dbReference type="ARBA" id="ARBA00023015"/>
    </source>
</evidence>
<evidence type="ECO:0000256" key="2">
    <source>
        <dbReference type="ARBA" id="ARBA00023125"/>
    </source>
</evidence>
<accession>A0A8S8X7Z0</accession>
<protein>
    <submittedName>
        <fullName evidence="6">TetR family transcriptional regulator</fullName>
    </submittedName>
</protein>
<dbReference type="InterPro" id="IPR009057">
    <property type="entry name" value="Homeodomain-like_sf"/>
</dbReference>